<protein>
    <submittedName>
        <fullName evidence="1">Uncharacterized protein</fullName>
    </submittedName>
</protein>
<accession>A0A132A5M9</accession>
<comment type="caution">
    <text evidence="1">The sequence shown here is derived from an EMBL/GenBank/DDBJ whole genome shotgun (WGS) entry which is preliminary data.</text>
</comment>
<organism evidence="1 2">
    <name type="scientific">Sarcoptes scabiei</name>
    <name type="common">Itch mite</name>
    <name type="synonym">Acarus scabiei</name>
    <dbReference type="NCBI Taxonomy" id="52283"/>
    <lineage>
        <taxon>Eukaryota</taxon>
        <taxon>Metazoa</taxon>
        <taxon>Ecdysozoa</taxon>
        <taxon>Arthropoda</taxon>
        <taxon>Chelicerata</taxon>
        <taxon>Arachnida</taxon>
        <taxon>Acari</taxon>
        <taxon>Acariformes</taxon>
        <taxon>Sarcoptiformes</taxon>
        <taxon>Astigmata</taxon>
        <taxon>Psoroptidia</taxon>
        <taxon>Sarcoptoidea</taxon>
        <taxon>Sarcoptidae</taxon>
        <taxon>Sarcoptinae</taxon>
        <taxon>Sarcoptes</taxon>
    </lineage>
</organism>
<gene>
    <name evidence="1" type="ORF">QR98_0043970</name>
</gene>
<dbReference type="EMBL" id="JXLN01010556">
    <property type="protein sequence ID" value="KPM05925.1"/>
    <property type="molecule type" value="Genomic_DNA"/>
</dbReference>
<dbReference type="AlphaFoldDB" id="A0A132A5M9"/>
<reference evidence="1 2" key="1">
    <citation type="journal article" date="2015" name="Parasit. Vectors">
        <title>Draft genome of the scabies mite.</title>
        <authorList>
            <person name="Rider S.D.Jr."/>
            <person name="Morgan M.S."/>
            <person name="Arlian L.G."/>
        </authorList>
    </citation>
    <scope>NUCLEOTIDE SEQUENCE [LARGE SCALE GENOMIC DNA]</scope>
    <source>
        <strain evidence="1">Arlian Lab</strain>
    </source>
</reference>
<dbReference type="Proteomes" id="UP000616769">
    <property type="component" value="Unassembled WGS sequence"/>
</dbReference>
<sequence length="59" mass="7257">MFKCKSERRANRRQFNTLKFYLARLTPNCSKTISRQKKNRIFSKRKTLVWLIHFTGFFL</sequence>
<proteinExistence type="predicted"/>
<name>A0A132A5M9_SARSC</name>
<dbReference type="VEuPathDB" id="VectorBase:SSCA008406"/>
<evidence type="ECO:0000313" key="2">
    <source>
        <dbReference type="Proteomes" id="UP000616769"/>
    </source>
</evidence>
<evidence type="ECO:0000313" key="1">
    <source>
        <dbReference type="EMBL" id="KPM05925.1"/>
    </source>
</evidence>